<organism evidence="1 2">
    <name type="scientific">Bifidobacterium catenulatum subsp. kashiwanohense</name>
    <dbReference type="NCBI Taxonomy" id="630129"/>
    <lineage>
        <taxon>Bacteria</taxon>
        <taxon>Bacillati</taxon>
        <taxon>Actinomycetota</taxon>
        <taxon>Actinomycetes</taxon>
        <taxon>Bifidobacteriales</taxon>
        <taxon>Bifidobacteriaceae</taxon>
        <taxon>Bifidobacterium</taxon>
    </lineage>
</organism>
<dbReference type="EMBL" id="JAOPMD010000039">
    <property type="protein sequence ID" value="MDH7900709.1"/>
    <property type="molecule type" value="Genomic_DNA"/>
</dbReference>
<evidence type="ECO:0000313" key="1">
    <source>
        <dbReference type="EMBL" id="MDH7900709.1"/>
    </source>
</evidence>
<comment type="caution">
    <text evidence="1">The sequence shown here is derived from an EMBL/GenBank/DDBJ whole genome shotgun (WGS) entry which is preliminary data.</text>
</comment>
<gene>
    <name evidence="1" type="ORF">OB936_11025</name>
</gene>
<reference evidence="1" key="2">
    <citation type="submission" date="2023-04" db="EMBL/GenBank/DDBJ databases">
        <authorList>
            <person name="Orihara K."/>
        </authorList>
    </citation>
    <scope>NUCLEOTIDE SEQUENCE</scope>
    <source>
        <strain evidence="1">YIT 13057</strain>
    </source>
</reference>
<dbReference type="AlphaFoldDB" id="A0AAJ1PD90"/>
<reference evidence="1" key="1">
    <citation type="journal article" date="2023" name="Gut Microbes">
        <title>Characterization of Bifidobacterium kashiwanohense that utilizes both milk- and plant-derived oligosaccharides.</title>
        <authorList>
            <person name="Orihara K."/>
            <person name="Yahagi K."/>
            <person name="Saito Y."/>
            <person name="Watanabe Y."/>
            <person name="Sasai T."/>
            <person name="Hara T."/>
            <person name="Tsukuda N."/>
            <person name="Oki K."/>
            <person name="Fujimoto J."/>
            <person name="Matsuki T."/>
        </authorList>
    </citation>
    <scope>NUCLEOTIDE SEQUENCE</scope>
    <source>
        <strain evidence="1">YIT 13057</strain>
    </source>
</reference>
<accession>A0AAJ1PD90</accession>
<protein>
    <submittedName>
        <fullName evidence="1">Uncharacterized protein</fullName>
    </submittedName>
</protein>
<sequence length="385" mass="44505">MYWIENKNGLRQPRANAPRASITNLREVFTSLDRQGQAVAHAEFSIGEHLDINVPSSYCLNSLSKKTTISGNVLFMKRLENDIEHLARLQWGENHTWDEGTMGPWYEAVGITDIANPVDEYTVEHLGPVFPNTSLHDIIARYRAQHCSPTVSIRSLICLALQKNHPLSKLRPSKSGIAIEFQDNEYGRMGIARDKRTGQTWMWPLEEEIDSNEEFGMAPDDLGDAFVPYRDSDGRRKTVEDMVEETSEANRKLGYCPTWVGPTTRRLEYGLDRYKAHRLEKLDRRDIKRALDEELRRGGLPDTFRYPSHTSAGTVWCDWDNTEDRTGIMLRPVETGSVSEQTGWLNRQKERDGLRWWWWETMDGRTGERFPSYQQALLDFIDHVE</sequence>
<dbReference type="RefSeq" id="WP_281108883.1">
    <property type="nucleotide sequence ID" value="NZ_JAOPMD010000039.1"/>
</dbReference>
<dbReference type="Proteomes" id="UP001157379">
    <property type="component" value="Unassembled WGS sequence"/>
</dbReference>
<proteinExistence type="predicted"/>
<name>A0AAJ1PD90_9BIFI</name>
<evidence type="ECO:0000313" key="2">
    <source>
        <dbReference type="Proteomes" id="UP001157379"/>
    </source>
</evidence>